<dbReference type="InterPro" id="IPR007332">
    <property type="entry name" value="DUF411"/>
</dbReference>
<dbReference type="EMBL" id="JBEWTB010000002">
    <property type="protein sequence ID" value="MET4757403.1"/>
    <property type="molecule type" value="Genomic_DNA"/>
</dbReference>
<dbReference type="SUPFAM" id="SSF52833">
    <property type="entry name" value="Thioredoxin-like"/>
    <property type="match status" value="1"/>
</dbReference>
<sequence>MKKIITGVALLLTPLLVIAEEVLPDIKVYKSPTCGCCAKWVRHLEDSGFSVDAKNVDNVHDYKRKAHLPHSLSSCHTAFVDGYAIEGHVPASDIKKLLTEKPDIRGLAVPGMPVGSPGMEYGSRKEAYQTISYTREGVTAVFTSH</sequence>
<proteinExistence type="predicted"/>
<keyword evidence="2" id="KW-1185">Reference proteome</keyword>
<comment type="caution">
    <text evidence="1">The sequence shown here is derived from an EMBL/GenBank/DDBJ whole genome shotgun (WGS) entry which is preliminary data.</text>
</comment>
<dbReference type="InterPro" id="IPR036249">
    <property type="entry name" value="Thioredoxin-like_sf"/>
</dbReference>
<dbReference type="RefSeq" id="WP_354007562.1">
    <property type="nucleotide sequence ID" value="NZ_JBEWTA010000001.1"/>
</dbReference>
<evidence type="ECO:0000313" key="2">
    <source>
        <dbReference type="Proteomes" id="UP001549366"/>
    </source>
</evidence>
<protein>
    <recommendedName>
        <fullName evidence="3">Metal-binding protein</fullName>
    </recommendedName>
</protein>
<name>A0ABV2SI27_9GAMM</name>
<gene>
    <name evidence="1" type="ORF">V5J35_002595</name>
</gene>
<evidence type="ECO:0008006" key="3">
    <source>
        <dbReference type="Google" id="ProtNLM"/>
    </source>
</evidence>
<reference evidence="1 2" key="1">
    <citation type="submission" date="2024-06" db="EMBL/GenBank/DDBJ databases">
        <title>Genomic Encyclopedia of Type Strains, Phase V (KMG-V): Genome sequencing to study the core and pangenomes of soil and plant-associated prokaryotes.</title>
        <authorList>
            <person name="Whitman W."/>
        </authorList>
    </citation>
    <scope>NUCLEOTIDE SEQUENCE [LARGE SCALE GENOMIC DNA]</scope>
    <source>
        <strain evidence="1 2">NE40</strain>
    </source>
</reference>
<accession>A0ABV2SI27</accession>
<dbReference type="Pfam" id="PF04214">
    <property type="entry name" value="DUF411"/>
    <property type="match status" value="1"/>
</dbReference>
<organism evidence="1 2">
    <name type="scientific">Endozoicomonas lisbonensis</name>
    <dbReference type="NCBI Taxonomy" id="3120522"/>
    <lineage>
        <taxon>Bacteria</taxon>
        <taxon>Pseudomonadati</taxon>
        <taxon>Pseudomonadota</taxon>
        <taxon>Gammaproteobacteria</taxon>
        <taxon>Oceanospirillales</taxon>
        <taxon>Endozoicomonadaceae</taxon>
        <taxon>Endozoicomonas</taxon>
    </lineage>
</organism>
<dbReference type="Proteomes" id="UP001549366">
    <property type="component" value="Unassembled WGS sequence"/>
</dbReference>
<evidence type="ECO:0000313" key="1">
    <source>
        <dbReference type="EMBL" id="MET4757403.1"/>
    </source>
</evidence>